<keyword evidence="3 6" id="KW-0238">DNA-binding</keyword>
<proteinExistence type="inferred from homology"/>
<organism evidence="6 7">
    <name type="scientific">Anaerosporobacter mobilis DSM 15930</name>
    <dbReference type="NCBI Taxonomy" id="1120996"/>
    <lineage>
        <taxon>Bacteria</taxon>
        <taxon>Bacillati</taxon>
        <taxon>Bacillota</taxon>
        <taxon>Clostridia</taxon>
        <taxon>Lachnospirales</taxon>
        <taxon>Lachnospiraceae</taxon>
        <taxon>Anaerosporobacter</taxon>
    </lineage>
</organism>
<dbReference type="InterPro" id="IPR036390">
    <property type="entry name" value="WH_DNA-bd_sf"/>
</dbReference>
<reference evidence="6 7" key="1">
    <citation type="submission" date="2016-11" db="EMBL/GenBank/DDBJ databases">
        <authorList>
            <person name="Jaros S."/>
            <person name="Januszkiewicz K."/>
            <person name="Wedrychowicz H."/>
        </authorList>
    </citation>
    <scope>NUCLEOTIDE SEQUENCE [LARGE SCALE GENOMIC DNA]</scope>
    <source>
        <strain evidence="6 7">DSM 15930</strain>
    </source>
</reference>
<dbReference type="PRINTS" id="PR00039">
    <property type="entry name" value="HTHLYSR"/>
</dbReference>
<evidence type="ECO:0000256" key="1">
    <source>
        <dbReference type="ARBA" id="ARBA00009437"/>
    </source>
</evidence>
<dbReference type="OrthoDB" id="9785745at2"/>
<dbReference type="InterPro" id="IPR036388">
    <property type="entry name" value="WH-like_DNA-bd_sf"/>
</dbReference>
<dbReference type="GO" id="GO:0000976">
    <property type="term" value="F:transcription cis-regulatory region binding"/>
    <property type="evidence" value="ECO:0007669"/>
    <property type="project" value="TreeGrafter"/>
</dbReference>
<dbReference type="InterPro" id="IPR005119">
    <property type="entry name" value="LysR_subst-bd"/>
</dbReference>
<dbReference type="Gene3D" id="1.10.10.10">
    <property type="entry name" value="Winged helix-like DNA-binding domain superfamily/Winged helix DNA-binding domain"/>
    <property type="match status" value="1"/>
</dbReference>
<sequence length="305" mass="34743">MTLRHLTIFTTVYKTLNMTSAAKKLYMTQPSVSQAIKELENFYEKKLFERLSQKLYITEAGHCLYEYANKILALYEESITKLQSENIVEKIRVGGNYTMGITMLGDITDAFYIDHPKIEISVIINKTSFIKELLRNNELDLALVEESCAVYDTDMIQRPFYQDHVVAVVSPYHKLAGADTVFLSDLANERFLTREKGVGAREMFESIMVSNGYPFAPTWESISATSLINECKKNVGIAILPYEAVKEQLAHDELVELHIKDVNLSRNLVIMFHKSKCITANIQSFIDTCLYYTTKNTASKALLRA</sequence>
<accession>A0A1M7IGV6</accession>
<dbReference type="Pfam" id="PF00126">
    <property type="entry name" value="HTH_1"/>
    <property type="match status" value="1"/>
</dbReference>
<dbReference type="SUPFAM" id="SSF46785">
    <property type="entry name" value="Winged helix' DNA-binding domain"/>
    <property type="match status" value="1"/>
</dbReference>
<dbReference type="RefSeq" id="WP_073286454.1">
    <property type="nucleotide sequence ID" value="NZ_FRCP01000009.1"/>
</dbReference>
<evidence type="ECO:0000256" key="3">
    <source>
        <dbReference type="ARBA" id="ARBA00023125"/>
    </source>
</evidence>
<dbReference type="Gene3D" id="3.40.190.290">
    <property type="match status" value="1"/>
</dbReference>
<protein>
    <submittedName>
        <fullName evidence="6">DNA-binding transcriptional regulator, LysR family</fullName>
    </submittedName>
</protein>
<keyword evidence="7" id="KW-1185">Reference proteome</keyword>
<dbReference type="SUPFAM" id="SSF53850">
    <property type="entry name" value="Periplasmic binding protein-like II"/>
    <property type="match status" value="1"/>
</dbReference>
<dbReference type="InterPro" id="IPR000847">
    <property type="entry name" value="LysR_HTH_N"/>
</dbReference>
<name>A0A1M7IGV6_9FIRM</name>
<comment type="similarity">
    <text evidence="1">Belongs to the LysR transcriptional regulatory family.</text>
</comment>
<evidence type="ECO:0000313" key="7">
    <source>
        <dbReference type="Proteomes" id="UP000184038"/>
    </source>
</evidence>
<dbReference type="PANTHER" id="PTHR30126">
    <property type="entry name" value="HTH-TYPE TRANSCRIPTIONAL REGULATOR"/>
    <property type="match status" value="1"/>
</dbReference>
<dbReference type="AlphaFoldDB" id="A0A1M7IGV6"/>
<evidence type="ECO:0000256" key="2">
    <source>
        <dbReference type="ARBA" id="ARBA00023015"/>
    </source>
</evidence>
<dbReference type="PROSITE" id="PS50931">
    <property type="entry name" value="HTH_LYSR"/>
    <property type="match status" value="1"/>
</dbReference>
<dbReference type="EMBL" id="FRCP01000009">
    <property type="protein sequence ID" value="SHM40022.1"/>
    <property type="molecule type" value="Genomic_DNA"/>
</dbReference>
<gene>
    <name evidence="6" type="ORF">SAMN02746066_01858</name>
</gene>
<dbReference type="PANTHER" id="PTHR30126:SF39">
    <property type="entry name" value="HTH-TYPE TRANSCRIPTIONAL REGULATOR CYSL"/>
    <property type="match status" value="1"/>
</dbReference>
<feature type="domain" description="HTH lysR-type" evidence="5">
    <location>
        <begin position="1"/>
        <end position="58"/>
    </location>
</feature>
<evidence type="ECO:0000259" key="5">
    <source>
        <dbReference type="PROSITE" id="PS50931"/>
    </source>
</evidence>
<dbReference type="Proteomes" id="UP000184038">
    <property type="component" value="Unassembled WGS sequence"/>
</dbReference>
<dbReference type="FunFam" id="1.10.10.10:FF:000001">
    <property type="entry name" value="LysR family transcriptional regulator"/>
    <property type="match status" value="1"/>
</dbReference>
<keyword evidence="2" id="KW-0805">Transcription regulation</keyword>
<evidence type="ECO:0000256" key="4">
    <source>
        <dbReference type="ARBA" id="ARBA00023163"/>
    </source>
</evidence>
<keyword evidence="4" id="KW-0804">Transcription</keyword>
<dbReference type="GO" id="GO:0003700">
    <property type="term" value="F:DNA-binding transcription factor activity"/>
    <property type="evidence" value="ECO:0007669"/>
    <property type="project" value="InterPro"/>
</dbReference>
<dbReference type="Pfam" id="PF03466">
    <property type="entry name" value="LysR_substrate"/>
    <property type="match status" value="1"/>
</dbReference>
<evidence type="ECO:0000313" key="6">
    <source>
        <dbReference type="EMBL" id="SHM40022.1"/>
    </source>
</evidence>